<keyword evidence="2 3" id="KW-0808">Transferase</keyword>
<evidence type="ECO:0000256" key="1">
    <source>
        <dbReference type="ARBA" id="ARBA00007274"/>
    </source>
</evidence>
<reference evidence="3 4" key="1">
    <citation type="submission" date="2019-04" db="EMBL/GenBank/DDBJ databases">
        <title>Azoarcus rhizosphaerae sp. nov. isolated from rhizosphere of Ficus religiosa.</title>
        <authorList>
            <person name="Lin S.-Y."/>
            <person name="Hameed A."/>
            <person name="Hsu Y.-H."/>
            <person name="Young C.-C."/>
        </authorList>
    </citation>
    <scope>NUCLEOTIDE SEQUENCE [LARGE SCALE GENOMIC DNA]</scope>
    <source>
        <strain evidence="3 4">CC-YHH848</strain>
    </source>
</reference>
<proteinExistence type="inferred from homology"/>
<dbReference type="Gene3D" id="2.160.10.10">
    <property type="entry name" value="Hexapeptide repeat proteins"/>
    <property type="match status" value="1"/>
</dbReference>
<gene>
    <name evidence="3" type="ORF">E6O51_17515</name>
</gene>
<evidence type="ECO:0000313" key="4">
    <source>
        <dbReference type="Proteomes" id="UP000307956"/>
    </source>
</evidence>
<evidence type="ECO:0000313" key="3">
    <source>
        <dbReference type="EMBL" id="THF57627.1"/>
    </source>
</evidence>
<dbReference type="CDD" id="cd04647">
    <property type="entry name" value="LbH_MAT_like"/>
    <property type="match status" value="1"/>
</dbReference>
<accession>A0A4S4AFV5</accession>
<dbReference type="GO" id="GO:0005829">
    <property type="term" value="C:cytosol"/>
    <property type="evidence" value="ECO:0007669"/>
    <property type="project" value="TreeGrafter"/>
</dbReference>
<dbReference type="PANTHER" id="PTHR23416">
    <property type="entry name" value="SIALIC ACID SYNTHASE-RELATED"/>
    <property type="match status" value="1"/>
</dbReference>
<keyword evidence="4" id="KW-1185">Reference proteome</keyword>
<dbReference type="PANTHER" id="PTHR23416:SF23">
    <property type="entry name" value="ACETYLTRANSFERASE C18B11.09C-RELATED"/>
    <property type="match status" value="1"/>
</dbReference>
<dbReference type="InterPro" id="IPR051159">
    <property type="entry name" value="Hexapeptide_acetyltransf"/>
</dbReference>
<dbReference type="AlphaFoldDB" id="A0A4S4AFV5"/>
<protein>
    <submittedName>
        <fullName evidence="3">Acyltransferase</fullName>
    </submittedName>
</protein>
<dbReference type="GO" id="GO:0008374">
    <property type="term" value="F:O-acyltransferase activity"/>
    <property type="evidence" value="ECO:0007669"/>
    <property type="project" value="TreeGrafter"/>
</dbReference>
<dbReference type="OrthoDB" id="9815592at2"/>
<comment type="caution">
    <text evidence="3">The sequence shown here is derived from an EMBL/GenBank/DDBJ whole genome shotgun (WGS) entry which is preliminary data.</text>
</comment>
<comment type="similarity">
    <text evidence="1">Belongs to the transferase hexapeptide repeat family.</text>
</comment>
<name>A0A4S4AFV5_9RHOO</name>
<sequence length="172" mass="18703">MSRPSPFQPIPRPLIFVRALVRTARLARLRLKLGDKLKHGENFHFGRNCTFLPPEYIRFGTDISIGANFHLETNLEIGDGVLISSSVSIIGNDHKFDGISENVYWGGRLPPSTVIIEGDNLIGFGSIIIGNVRIGHGCIVGAGSIVTRDLPAGWVCHGSPAIPVRKRSLGKL</sequence>
<dbReference type="InterPro" id="IPR011004">
    <property type="entry name" value="Trimer_LpxA-like_sf"/>
</dbReference>
<dbReference type="SUPFAM" id="SSF51161">
    <property type="entry name" value="Trimeric LpxA-like enzymes"/>
    <property type="match status" value="1"/>
</dbReference>
<dbReference type="Proteomes" id="UP000307956">
    <property type="component" value="Unassembled WGS sequence"/>
</dbReference>
<evidence type="ECO:0000256" key="2">
    <source>
        <dbReference type="ARBA" id="ARBA00022679"/>
    </source>
</evidence>
<organism evidence="3 4">
    <name type="scientific">Pseudothauera rhizosphaerae</name>
    <dbReference type="NCBI Taxonomy" id="2565932"/>
    <lineage>
        <taxon>Bacteria</taxon>
        <taxon>Pseudomonadati</taxon>
        <taxon>Pseudomonadota</taxon>
        <taxon>Betaproteobacteria</taxon>
        <taxon>Rhodocyclales</taxon>
        <taxon>Zoogloeaceae</taxon>
        <taxon>Pseudothauera</taxon>
    </lineage>
</organism>
<keyword evidence="3" id="KW-0012">Acyltransferase</keyword>
<dbReference type="EMBL" id="SSOD01000017">
    <property type="protein sequence ID" value="THF57627.1"/>
    <property type="molecule type" value="Genomic_DNA"/>
</dbReference>